<dbReference type="EMBL" id="FNCH01000010">
    <property type="protein sequence ID" value="SDG71965.1"/>
    <property type="molecule type" value="Genomic_DNA"/>
</dbReference>
<keyword evidence="2" id="KW-1185">Reference proteome</keyword>
<dbReference type="RefSeq" id="WP_090500731.1">
    <property type="nucleotide sequence ID" value="NZ_FNCH01000010.1"/>
</dbReference>
<protein>
    <submittedName>
        <fullName evidence="1">Uncharacterized protein</fullName>
    </submittedName>
</protein>
<dbReference type="OrthoDB" id="1252173at2"/>
<reference evidence="2" key="1">
    <citation type="submission" date="2016-10" db="EMBL/GenBank/DDBJ databases">
        <authorList>
            <person name="Varghese N."/>
            <person name="Submissions S."/>
        </authorList>
    </citation>
    <scope>NUCLEOTIDE SEQUENCE [LARGE SCALE GENOMIC DNA]</scope>
    <source>
        <strain evidence="2">DSM 17933</strain>
    </source>
</reference>
<dbReference type="AlphaFoldDB" id="A0A1G7WJ27"/>
<gene>
    <name evidence="1" type="ORF">SAMN05421827_1106</name>
</gene>
<sequence length="194" mass="22105">MKRNLLVIAFVLFFTKTHSQVASGPTVASYFLAKEFSKDIALYRAKDYAVKNVFGKTNSVIEFEMDPLAATSSGEVTSLVYNCKELKKEGLILGFFGSRWNDAGVIYQAYAFKDLPASKAIELMNKIESVIKDKSKYLENNANSNNIYFSYDDLTFVITINAYTEIRIFWEGFDASWDGTAFKRTKRRLLKKLD</sequence>
<name>A0A1G7WJ27_9SPHI</name>
<dbReference type="Proteomes" id="UP000199643">
    <property type="component" value="Unassembled WGS sequence"/>
</dbReference>
<accession>A0A1G7WJ27</accession>
<evidence type="ECO:0000313" key="1">
    <source>
        <dbReference type="EMBL" id="SDG71965.1"/>
    </source>
</evidence>
<proteinExistence type="predicted"/>
<organism evidence="1 2">
    <name type="scientific">Pedobacter terrae</name>
    <dbReference type="NCBI Taxonomy" id="405671"/>
    <lineage>
        <taxon>Bacteria</taxon>
        <taxon>Pseudomonadati</taxon>
        <taxon>Bacteroidota</taxon>
        <taxon>Sphingobacteriia</taxon>
        <taxon>Sphingobacteriales</taxon>
        <taxon>Sphingobacteriaceae</taxon>
        <taxon>Pedobacter</taxon>
    </lineage>
</organism>
<evidence type="ECO:0000313" key="2">
    <source>
        <dbReference type="Proteomes" id="UP000199643"/>
    </source>
</evidence>